<dbReference type="AlphaFoldDB" id="A0A1Y3Y4X1"/>
<reference evidence="7 8" key="1">
    <citation type="submission" date="2018-08" db="EMBL/GenBank/DDBJ databases">
        <title>A genome reference for cultivated species of the human gut microbiota.</title>
        <authorList>
            <person name="Zou Y."/>
            <person name="Xue W."/>
            <person name="Luo G."/>
        </authorList>
    </citation>
    <scope>NUCLEOTIDE SEQUENCE [LARGE SCALE GENOMIC DNA]</scope>
    <source>
        <strain evidence="5 7">AF14-6AC</strain>
        <strain evidence="6 8">OF03-11</strain>
    </source>
</reference>
<sequence length="309" mass="33501">MNRIFYILVICCQAFGVSAQSVADAGLFTYSAAGTVTASLGGNGVAWGPDAFAVFRNSAQGALADAKVIAGYAVSSWMPGWDLADRHWIHDAGGLFTFGGRQAVLTGVRYLNLPIVELTDEEGNLQSRFTPYALEVDAGYAYAWRGKLAAGLTCRYFRLDQKTLLTTYVACDLSLFYRDSLAGRPYFWQAGMQLSNIGEAYLPLKIEYAVSAGWEQGAHRVMCTGGIAHQELAYGFCTLGSAGVEYSFRKKIFLRGGYRSGRPAKGIFACTALGGGMKWHGIGLDATWRLASSDSPQRNAWHLALTFAI</sequence>
<dbReference type="Proteomes" id="UP001199750">
    <property type="component" value="Unassembled WGS sequence"/>
</dbReference>
<gene>
    <name evidence="5" type="ORF">DWW24_07940</name>
    <name evidence="6" type="ORF">DXA53_10365</name>
    <name evidence="3" type="ORF">L0P03_16885</name>
    <name evidence="4" type="ORF">PN645_04455</name>
</gene>
<dbReference type="Proteomes" id="UP000284434">
    <property type="component" value="Unassembled WGS sequence"/>
</dbReference>
<reference evidence="4" key="3">
    <citation type="submission" date="2023-01" db="EMBL/GenBank/DDBJ databases">
        <title>Human gut microbiome strain richness.</title>
        <authorList>
            <person name="Chen-Liaw A."/>
        </authorList>
    </citation>
    <scope>NUCLEOTIDE SEQUENCE</scope>
    <source>
        <strain evidence="4">RTP21484st1_B7_RTP21484_190118</strain>
    </source>
</reference>
<comment type="caution">
    <text evidence="6">The sequence shown here is derived from an EMBL/GenBank/DDBJ whole genome shotgun (WGS) entry which is preliminary data.</text>
</comment>
<proteinExistence type="predicted"/>
<evidence type="ECO:0000313" key="7">
    <source>
        <dbReference type="Proteomes" id="UP000283426"/>
    </source>
</evidence>
<dbReference type="NCBIfam" id="NF033709">
    <property type="entry name" value="PorV_fam"/>
    <property type="match status" value="1"/>
</dbReference>
<dbReference type="InterPro" id="IPR045741">
    <property type="entry name" value="PorV"/>
</dbReference>
<evidence type="ECO:0000313" key="8">
    <source>
        <dbReference type="Proteomes" id="UP000284434"/>
    </source>
</evidence>
<organism evidence="6 8">
    <name type="scientific">Odoribacter splanchnicus</name>
    <dbReference type="NCBI Taxonomy" id="28118"/>
    <lineage>
        <taxon>Bacteria</taxon>
        <taxon>Pseudomonadati</taxon>
        <taxon>Bacteroidota</taxon>
        <taxon>Bacteroidia</taxon>
        <taxon>Bacteroidales</taxon>
        <taxon>Odoribacteraceae</taxon>
        <taxon>Odoribacter</taxon>
    </lineage>
</organism>
<feature type="chain" id="PRO_5042691614" evidence="1">
    <location>
        <begin position="24"/>
        <end position="309"/>
    </location>
</feature>
<evidence type="ECO:0000313" key="5">
    <source>
        <dbReference type="EMBL" id="RGV27230.1"/>
    </source>
</evidence>
<dbReference type="Proteomes" id="UP001212263">
    <property type="component" value="Unassembled WGS sequence"/>
</dbReference>
<feature type="signal peptide" evidence="1">
    <location>
        <begin position="1"/>
        <end position="23"/>
    </location>
</feature>
<dbReference type="RefSeq" id="WP_022160279.1">
    <property type="nucleotide sequence ID" value="NZ_BAABYK010000001.1"/>
</dbReference>
<evidence type="ECO:0000313" key="6">
    <source>
        <dbReference type="EMBL" id="RGY06255.1"/>
    </source>
</evidence>
<accession>A0A1Y3Y4X1</accession>
<dbReference type="EMBL" id="JAQMRD010000004">
    <property type="protein sequence ID" value="MDB9222257.1"/>
    <property type="molecule type" value="Genomic_DNA"/>
</dbReference>
<evidence type="ECO:0000259" key="2">
    <source>
        <dbReference type="Pfam" id="PF19572"/>
    </source>
</evidence>
<feature type="domain" description="Type IX secretion system protein PorV" evidence="2">
    <location>
        <begin position="23"/>
        <end position="199"/>
    </location>
</feature>
<name>A0A1Y3Y4X1_9BACT</name>
<dbReference type="Pfam" id="PF19572">
    <property type="entry name" value="PorV"/>
    <property type="match status" value="1"/>
</dbReference>
<evidence type="ECO:0000313" key="3">
    <source>
        <dbReference type="EMBL" id="MCG4961508.1"/>
    </source>
</evidence>
<protein>
    <submittedName>
        <fullName evidence="3">PorV/PorQ family protein</fullName>
    </submittedName>
</protein>
<evidence type="ECO:0000256" key="1">
    <source>
        <dbReference type="SAM" id="SignalP"/>
    </source>
</evidence>
<reference evidence="3" key="2">
    <citation type="submission" date="2022-01" db="EMBL/GenBank/DDBJ databases">
        <title>Collection of gut derived symbiotic bacterial strains cultured from healthy donors.</title>
        <authorList>
            <person name="Lin H."/>
            <person name="Kohout C."/>
            <person name="Waligurski E."/>
            <person name="Pamer E.G."/>
        </authorList>
    </citation>
    <scope>NUCLEOTIDE SEQUENCE</scope>
    <source>
        <strain evidence="3">DFI.1.149</strain>
    </source>
</reference>
<dbReference type="EMBL" id="JAKNDN010000037">
    <property type="protein sequence ID" value="MCG4961508.1"/>
    <property type="molecule type" value="Genomic_DNA"/>
</dbReference>
<dbReference type="Proteomes" id="UP000283426">
    <property type="component" value="Unassembled WGS sequence"/>
</dbReference>
<dbReference type="EMBL" id="QSCO01000013">
    <property type="protein sequence ID" value="RGY06255.1"/>
    <property type="molecule type" value="Genomic_DNA"/>
</dbReference>
<keyword evidence="1" id="KW-0732">Signal</keyword>
<dbReference type="EMBL" id="QRYW01000014">
    <property type="protein sequence ID" value="RGV27230.1"/>
    <property type="molecule type" value="Genomic_DNA"/>
</dbReference>
<evidence type="ECO:0000313" key="4">
    <source>
        <dbReference type="EMBL" id="MDB9222257.1"/>
    </source>
</evidence>